<evidence type="ECO:0000256" key="6">
    <source>
        <dbReference type="ARBA" id="ARBA00031445"/>
    </source>
</evidence>
<dbReference type="Gene3D" id="3.40.50.11720">
    <property type="entry name" value="3-Deoxy-D-manno-octulosonic-acid transferase, N-terminal domain"/>
    <property type="match status" value="1"/>
</dbReference>
<gene>
    <name evidence="10" type="ORF">DS909_05120</name>
</gene>
<keyword evidence="5 8" id="KW-0808">Transferase</keyword>
<dbReference type="PANTHER" id="PTHR42755">
    <property type="entry name" value="3-DEOXY-MANNO-OCTULOSONATE CYTIDYLYLTRANSFERASE"/>
    <property type="match status" value="1"/>
</dbReference>
<dbReference type="GO" id="GO:0005886">
    <property type="term" value="C:plasma membrane"/>
    <property type="evidence" value="ECO:0007669"/>
    <property type="project" value="UniProtKB-SubCell"/>
</dbReference>
<organism evidence="10 11">
    <name type="scientific">Phaeobacter gallaeciensis</name>
    <dbReference type="NCBI Taxonomy" id="60890"/>
    <lineage>
        <taxon>Bacteria</taxon>
        <taxon>Pseudomonadati</taxon>
        <taxon>Pseudomonadota</taxon>
        <taxon>Alphaproteobacteria</taxon>
        <taxon>Rhodobacterales</taxon>
        <taxon>Roseobacteraceae</taxon>
        <taxon>Phaeobacter</taxon>
    </lineage>
</organism>
<keyword evidence="8" id="KW-0448">Lipopolysaccharide biosynthesis</keyword>
<evidence type="ECO:0000256" key="1">
    <source>
        <dbReference type="ARBA" id="ARBA00003394"/>
    </source>
</evidence>
<dbReference type="UniPathway" id="UPA00958"/>
<keyword evidence="8" id="KW-0472">Membrane</keyword>
<evidence type="ECO:0000256" key="4">
    <source>
        <dbReference type="ARBA" id="ARBA00019077"/>
    </source>
</evidence>
<keyword evidence="8" id="KW-1003">Cell membrane</keyword>
<dbReference type="Proteomes" id="UP000252706">
    <property type="component" value="Unassembled WGS sequence"/>
</dbReference>
<dbReference type="GO" id="GO:0009244">
    <property type="term" value="P:lipopolysaccharide core region biosynthetic process"/>
    <property type="evidence" value="ECO:0007669"/>
    <property type="project" value="UniProtKB-UniRule"/>
</dbReference>
<evidence type="ECO:0000256" key="3">
    <source>
        <dbReference type="ARBA" id="ARBA00012621"/>
    </source>
</evidence>
<dbReference type="EMBL" id="QOCE01000012">
    <property type="protein sequence ID" value="RBW60012.1"/>
    <property type="molecule type" value="Genomic_DNA"/>
</dbReference>
<sequence length="410" mass="44757">MGRALSLAAYRALSWRTATPTQNAPLPVRPEGELLWVHIGNHARVAPLGDLCRRLLVQRPGLHILFTHPVDVDVSNWSNLCSSFVPLPADHPSATRSFLDHWKPDMCLWSGGDLQPNLLSQASASRVPLVLIDAREEDITPRRLRWLPDLTRTTLDCFDMLMAVDESVARVIRRAGIGSGKVQVSAPLRVSPSPTPWPEDELVDTNHALAGRPVWLSAWTQDKEFISVLTAHRNALRMLHRLLLVLHVADPAESGPLQARLAAMDLRCADWDAGDEIEDTTQVILSAEAEDLGLWFRVAPLTFMGSSLEPGGRGRDPLIAAALGSALLYGPNVRNHIDTYSRLAASGAGRSVRDAEALGAGVVQLLAPDHAATMALAGWQLVTEGAHQIDQVIELVQDKLDEREVNHAAP</sequence>
<comment type="caution">
    <text evidence="10">The sequence shown here is derived from an EMBL/GenBank/DDBJ whole genome shotgun (WGS) entry which is preliminary data.</text>
</comment>
<dbReference type="RefSeq" id="WP_113822372.1">
    <property type="nucleotide sequence ID" value="NZ_QOCE01000012.1"/>
</dbReference>
<dbReference type="AlphaFoldDB" id="A0A366X440"/>
<accession>A0A366X440</accession>
<comment type="function">
    <text evidence="1 8">Involved in lipopolysaccharide (LPS) biosynthesis. Catalyzes the transfer of 3-deoxy-D-manno-octulosonate (Kdo) residue(s) from CMP-Kdo to lipid IV(A), the tetraacyldisaccharide-1,4'-bisphosphate precursor of lipid A.</text>
</comment>
<dbReference type="OrthoDB" id="9789797at2"/>
<comment type="subcellular location">
    <subcellularLocation>
        <location evidence="8">Cell membrane</location>
    </subcellularLocation>
</comment>
<evidence type="ECO:0000313" key="11">
    <source>
        <dbReference type="Proteomes" id="UP000252706"/>
    </source>
</evidence>
<protein>
    <recommendedName>
        <fullName evidence="4 8">3-deoxy-D-manno-octulosonic acid transferase</fullName>
        <shortName evidence="8">Kdo transferase</shortName>
        <ecNumber evidence="3 8">2.4.99.12</ecNumber>
    </recommendedName>
    <alternativeName>
        <fullName evidence="6 8">Lipid IV(A) 3-deoxy-D-manno-octulosonic acid transferase</fullName>
    </alternativeName>
</protein>
<proteinExistence type="inferred from homology"/>
<feature type="domain" description="3-deoxy-D-manno-octulosonic-acid transferase N-terminal" evidence="9">
    <location>
        <begin position="31"/>
        <end position="189"/>
    </location>
</feature>
<evidence type="ECO:0000256" key="7">
    <source>
        <dbReference type="ARBA" id="ARBA00049183"/>
    </source>
</evidence>
<evidence type="ECO:0000259" key="9">
    <source>
        <dbReference type="Pfam" id="PF04413"/>
    </source>
</evidence>
<dbReference type="InterPro" id="IPR038107">
    <property type="entry name" value="Glycos_transf_N_sf"/>
</dbReference>
<comment type="pathway">
    <text evidence="2 8">Bacterial outer membrane biogenesis; LPS core biosynthesis.</text>
</comment>
<dbReference type="PANTHER" id="PTHR42755:SF1">
    <property type="entry name" value="3-DEOXY-D-MANNO-OCTULOSONIC ACID TRANSFERASE, MITOCHONDRIAL-RELATED"/>
    <property type="match status" value="1"/>
</dbReference>
<dbReference type="InterPro" id="IPR007507">
    <property type="entry name" value="Glycos_transf_N"/>
</dbReference>
<evidence type="ECO:0000313" key="10">
    <source>
        <dbReference type="EMBL" id="RBW60012.1"/>
    </source>
</evidence>
<dbReference type="GO" id="GO:0009245">
    <property type="term" value="P:lipid A biosynthetic process"/>
    <property type="evidence" value="ECO:0007669"/>
    <property type="project" value="TreeGrafter"/>
</dbReference>
<comment type="catalytic activity">
    <reaction evidence="7 8">
        <text>lipid IVA (E. coli) + CMP-3-deoxy-beta-D-manno-octulosonate = alpha-Kdo-(2-&gt;6)-lipid IVA (E. coli) + CMP + H(+)</text>
        <dbReference type="Rhea" id="RHEA:28066"/>
        <dbReference type="ChEBI" id="CHEBI:15378"/>
        <dbReference type="ChEBI" id="CHEBI:58603"/>
        <dbReference type="ChEBI" id="CHEBI:60364"/>
        <dbReference type="ChEBI" id="CHEBI:60377"/>
        <dbReference type="ChEBI" id="CHEBI:85987"/>
        <dbReference type="EC" id="2.4.99.12"/>
    </reaction>
</comment>
<evidence type="ECO:0000256" key="8">
    <source>
        <dbReference type="RuleBase" id="RU365103"/>
    </source>
</evidence>
<name>A0A366X440_9RHOB</name>
<comment type="similarity">
    <text evidence="8">Belongs to the glycosyltransferase group 1 family.</text>
</comment>
<dbReference type="InterPro" id="IPR039901">
    <property type="entry name" value="Kdotransferase"/>
</dbReference>
<evidence type="ECO:0000256" key="2">
    <source>
        <dbReference type="ARBA" id="ARBA00004713"/>
    </source>
</evidence>
<evidence type="ECO:0000256" key="5">
    <source>
        <dbReference type="ARBA" id="ARBA00022679"/>
    </source>
</evidence>
<dbReference type="GO" id="GO:0043842">
    <property type="term" value="F:Kdo transferase activity"/>
    <property type="evidence" value="ECO:0007669"/>
    <property type="project" value="UniProtKB-EC"/>
</dbReference>
<dbReference type="Pfam" id="PF04413">
    <property type="entry name" value="Glycos_transf_N"/>
    <property type="match status" value="1"/>
</dbReference>
<dbReference type="EC" id="2.4.99.12" evidence="3 8"/>
<reference evidence="10 11" key="1">
    <citation type="submission" date="2018-07" db="EMBL/GenBank/DDBJ databases">
        <title>Modular assembly of carbohydrate-degrading microbial communities in the ocean.</title>
        <authorList>
            <person name="Enke T.N."/>
            <person name="Datta M.S."/>
            <person name="Schwartzman J.A."/>
            <person name="Cermak N."/>
            <person name="Schmitz D.A."/>
            <person name="Barrere J."/>
            <person name="Cordero O.X."/>
        </authorList>
    </citation>
    <scope>NUCLEOTIDE SEQUENCE [LARGE SCALE GENOMIC DNA]</scope>
    <source>
        <strain evidence="10 11">C3M10</strain>
    </source>
</reference>
<dbReference type="Gene3D" id="3.40.50.2000">
    <property type="entry name" value="Glycogen Phosphorylase B"/>
    <property type="match status" value="1"/>
</dbReference>